<dbReference type="EMBL" id="ML991832">
    <property type="protein sequence ID" value="KAF2231017.1"/>
    <property type="molecule type" value="Genomic_DNA"/>
</dbReference>
<dbReference type="Proteomes" id="UP000800092">
    <property type="component" value="Unassembled WGS sequence"/>
</dbReference>
<reference evidence="1" key="1">
    <citation type="journal article" date="2020" name="Stud. Mycol.">
        <title>101 Dothideomycetes genomes: a test case for predicting lifestyles and emergence of pathogens.</title>
        <authorList>
            <person name="Haridas S."/>
            <person name="Albert R."/>
            <person name="Binder M."/>
            <person name="Bloem J."/>
            <person name="Labutti K."/>
            <person name="Salamov A."/>
            <person name="Andreopoulos B."/>
            <person name="Baker S."/>
            <person name="Barry K."/>
            <person name="Bills G."/>
            <person name="Bluhm B."/>
            <person name="Cannon C."/>
            <person name="Castanera R."/>
            <person name="Culley D."/>
            <person name="Daum C."/>
            <person name="Ezra D."/>
            <person name="Gonzalez J."/>
            <person name="Henrissat B."/>
            <person name="Kuo A."/>
            <person name="Liang C."/>
            <person name="Lipzen A."/>
            <person name="Lutzoni F."/>
            <person name="Magnuson J."/>
            <person name="Mondo S."/>
            <person name="Nolan M."/>
            <person name="Ohm R."/>
            <person name="Pangilinan J."/>
            <person name="Park H.-J."/>
            <person name="Ramirez L."/>
            <person name="Alfaro M."/>
            <person name="Sun H."/>
            <person name="Tritt A."/>
            <person name="Yoshinaga Y."/>
            <person name="Zwiers L.-H."/>
            <person name="Turgeon B."/>
            <person name="Goodwin S."/>
            <person name="Spatafora J."/>
            <person name="Crous P."/>
            <person name="Grigoriev I."/>
        </authorList>
    </citation>
    <scope>NUCLEOTIDE SEQUENCE</scope>
    <source>
        <strain evidence="1">Tuck. ex Michener</strain>
    </source>
</reference>
<accession>A0A6A6GZH5</accession>
<sequence>MNPRRLERWRDVDSPNFKCHWRHSFVRRCASFWSNQCTSTSGWEDKSTQSYMVQTNVFTAVMLVDPAFDSFLWDSQVNFNMSPACTILQDPTTHARLDSLWAARTRSSMVPTRDTSVAYHGDSQTFTESTLSLKDAKKHPLILSNDRNLSSLLDEMVIHWTRIAEQDLISSARECSVNSAHYLLKYIANLWVHQLDLVQSTIAQSEYFSEDYQAKVDLGTSIEEWRRTLLEVHDATTDMNHLRRQMLHFEHHMTLNLERLGIVMGAVGIDSSAPDAIQGAQKDFLHIYTRLRPLLEQWL</sequence>
<evidence type="ECO:0000313" key="1">
    <source>
        <dbReference type="EMBL" id="KAF2231017.1"/>
    </source>
</evidence>
<organism evidence="1 2">
    <name type="scientific">Viridothelium virens</name>
    <name type="common">Speckled blister lichen</name>
    <name type="synonym">Trypethelium virens</name>
    <dbReference type="NCBI Taxonomy" id="1048519"/>
    <lineage>
        <taxon>Eukaryota</taxon>
        <taxon>Fungi</taxon>
        <taxon>Dikarya</taxon>
        <taxon>Ascomycota</taxon>
        <taxon>Pezizomycotina</taxon>
        <taxon>Dothideomycetes</taxon>
        <taxon>Dothideomycetes incertae sedis</taxon>
        <taxon>Trypetheliales</taxon>
        <taxon>Trypetheliaceae</taxon>
        <taxon>Viridothelium</taxon>
    </lineage>
</organism>
<dbReference type="AlphaFoldDB" id="A0A6A6GZH5"/>
<keyword evidence="2" id="KW-1185">Reference proteome</keyword>
<name>A0A6A6GZH5_VIRVR</name>
<gene>
    <name evidence="1" type="ORF">EV356DRAFT_313637</name>
</gene>
<protein>
    <submittedName>
        <fullName evidence="1">Uncharacterized protein</fullName>
    </submittedName>
</protein>
<evidence type="ECO:0000313" key="2">
    <source>
        <dbReference type="Proteomes" id="UP000800092"/>
    </source>
</evidence>
<proteinExistence type="predicted"/>